<comment type="caution">
    <text evidence="6">The sequence shown here is derived from an EMBL/GenBank/DDBJ whole genome shotgun (WGS) entry which is preliminary data.</text>
</comment>
<dbReference type="InterPro" id="IPR009057">
    <property type="entry name" value="Homeodomain-like_sf"/>
</dbReference>
<dbReference type="SUPFAM" id="SSF48498">
    <property type="entry name" value="Tetracyclin repressor-like, C-terminal domain"/>
    <property type="match status" value="1"/>
</dbReference>
<evidence type="ECO:0000256" key="4">
    <source>
        <dbReference type="PROSITE-ProRule" id="PRU00335"/>
    </source>
</evidence>
<dbReference type="PATRIC" id="fig|298794.3.peg.5679"/>
<gene>
    <name evidence="6" type="ORF">VQ02_07125</name>
</gene>
<dbReference type="GO" id="GO:0000976">
    <property type="term" value="F:transcription cis-regulatory region binding"/>
    <property type="evidence" value="ECO:0007669"/>
    <property type="project" value="TreeGrafter"/>
</dbReference>
<keyword evidence="7" id="KW-1185">Reference proteome</keyword>
<evidence type="ECO:0000256" key="2">
    <source>
        <dbReference type="ARBA" id="ARBA00023125"/>
    </source>
</evidence>
<dbReference type="GO" id="GO:0003700">
    <property type="term" value="F:DNA-binding transcription factor activity"/>
    <property type="evidence" value="ECO:0007669"/>
    <property type="project" value="TreeGrafter"/>
</dbReference>
<name>A0A0J6SZW3_9HYPH</name>
<keyword evidence="3" id="KW-0804">Transcription</keyword>
<accession>A0A0J6SZW3</accession>
<evidence type="ECO:0000256" key="3">
    <source>
        <dbReference type="ARBA" id="ARBA00023163"/>
    </source>
</evidence>
<dbReference type="OrthoDB" id="9798857at2"/>
<proteinExistence type="predicted"/>
<dbReference type="PANTHER" id="PTHR30055">
    <property type="entry name" value="HTH-TYPE TRANSCRIPTIONAL REGULATOR RUTR"/>
    <property type="match status" value="1"/>
</dbReference>
<dbReference type="PANTHER" id="PTHR30055:SF234">
    <property type="entry name" value="HTH-TYPE TRANSCRIPTIONAL REGULATOR BETI"/>
    <property type="match status" value="1"/>
</dbReference>
<keyword evidence="1" id="KW-0805">Transcription regulation</keyword>
<dbReference type="InterPro" id="IPR001647">
    <property type="entry name" value="HTH_TetR"/>
</dbReference>
<dbReference type="AlphaFoldDB" id="A0A0J6SZW3"/>
<evidence type="ECO:0000259" key="5">
    <source>
        <dbReference type="PROSITE" id="PS50977"/>
    </source>
</evidence>
<dbReference type="PRINTS" id="PR00455">
    <property type="entry name" value="HTHTETR"/>
</dbReference>
<dbReference type="EMBL" id="LABY01000042">
    <property type="protein sequence ID" value="KMO40730.1"/>
    <property type="molecule type" value="Genomic_DNA"/>
</dbReference>
<evidence type="ECO:0000313" key="6">
    <source>
        <dbReference type="EMBL" id="KMO40730.1"/>
    </source>
</evidence>
<dbReference type="Gene3D" id="1.10.357.10">
    <property type="entry name" value="Tetracycline Repressor, domain 2"/>
    <property type="match status" value="1"/>
</dbReference>
<dbReference type="InterPro" id="IPR050109">
    <property type="entry name" value="HTH-type_TetR-like_transc_reg"/>
</dbReference>
<dbReference type="Pfam" id="PF00440">
    <property type="entry name" value="TetR_N"/>
    <property type="match status" value="1"/>
</dbReference>
<dbReference type="SUPFAM" id="SSF46689">
    <property type="entry name" value="Homeodomain-like"/>
    <property type="match status" value="1"/>
</dbReference>
<feature type="domain" description="HTH tetR-type" evidence="5">
    <location>
        <begin position="13"/>
        <end position="73"/>
    </location>
</feature>
<sequence>MVRAGGEAATRGDLTRARLRRAAAAVFARRGFHATKVSDIVREAGVSQPAFYIYFAGKEAAYDALVAEFREGLRVITARNLTDPATPRACFNARVALSFERFLDFMAADPDLTEIGFFQPPGCADTKARLVGWVAQNIVREQADGLFRTDVPADLIARCLVGLLEQVGRQVGRIEGTAAARRALAVHCAELFCDGSRPPRHP</sequence>
<reference evidence="6 7" key="1">
    <citation type="submission" date="2015-03" db="EMBL/GenBank/DDBJ databases">
        <title>Genome sequencing of Methylobacterium variabile DSM 16961.</title>
        <authorList>
            <person name="Chaudhry V."/>
            <person name="Patil P.B."/>
        </authorList>
    </citation>
    <scope>NUCLEOTIDE SEQUENCE [LARGE SCALE GENOMIC DNA]</scope>
    <source>
        <strain evidence="6 7">DSM 16961</strain>
    </source>
</reference>
<evidence type="ECO:0000313" key="7">
    <source>
        <dbReference type="Proteomes" id="UP000035955"/>
    </source>
</evidence>
<protein>
    <recommendedName>
        <fullName evidence="5">HTH tetR-type domain-containing protein</fullName>
    </recommendedName>
</protein>
<keyword evidence="2 4" id="KW-0238">DNA-binding</keyword>
<dbReference type="InterPro" id="IPR036271">
    <property type="entry name" value="Tet_transcr_reg_TetR-rel_C_sf"/>
</dbReference>
<organism evidence="6 7">
    <name type="scientific">Methylobacterium variabile</name>
    <dbReference type="NCBI Taxonomy" id="298794"/>
    <lineage>
        <taxon>Bacteria</taxon>
        <taxon>Pseudomonadati</taxon>
        <taxon>Pseudomonadota</taxon>
        <taxon>Alphaproteobacteria</taxon>
        <taxon>Hyphomicrobiales</taxon>
        <taxon>Methylobacteriaceae</taxon>
        <taxon>Methylobacterium</taxon>
    </lineage>
</organism>
<dbReference type="PROSITE" id="PS50977">
    <property type="entry name" value="HTH_TETR_2"/>
    <property type="match status" value="1"/>
</dbReference>
<dbReference type="RefSeq" id="WP_048443474.1">
    <property type="nucleotide sequence ID" value="NZ_LABY01000042.1"/>
</dbReference>
<evidence type="ECO:0000256" key="1">
    <source>
        <dbReference type="ARBA" id="ARBA00023015"/>
    </source>
</evidence>
<feature type="DNA-binding region" description="H-T-H motif" evidence="4">
    <location>
        <begin position="36"/>
        <end position="55"/>
    </location>
</feature>
<dbReference type="Proteomes" id="UP000035955">
    <property type="component" value="Unassembled WGS sequence"/>
</dbReference>